<proteinExistence type="predicted"/>
<feature type="compositionally biased region" description="Basic and acidic residues" evidence="1">
    <location>
        <begin position="1"/>
        <end position="28"/>
    </location>
</feature>
<comment type="caution">
    <text evidence="2">The sequence shown here is derived from an EMBL/GenBank/DDBJ whole genome shotgun (WGS) entry which is preliminary data.</text>
</comment>
<dbReference type="OrthoDB" id="540492at2759"/>
<keyword evidence="3" id="KW-1185">Reference proteome</keyword>
<gene>
    <name evidence="2" type="ORF">HYH02_009422</name>
</gene>
<sequence length="140" mass="15013">MGATEEEKDRVSMEKFGCKFSELKDPQDRMSVGGTIGGRTTGPQQAEHMRNPSDNPEEHGTHGASEQEKDEVSMEKFGCKFSELKDPQDRMSVGGTIGGRMRAAALRTHGEGEGQEQEQEADVGGGGEAVAEGEGVENVE</sequence>
<evidence type="ECO:0000313" key="3">
    <source>
        <dbReference type="Proteomes" id="UP000613740"/>
    </source>
</evidence>
<feature type="region of interest" description="Disordered" evidence="1">
    <location>
        <begin position="102"/>
        <end position="140"/>
    </location>
</feature>
<dbReference type="Proteomes" id="UP000613740">
    <property type="component" value="Unassembled WGS sequence"/>
</dbReference>
<feature type="region of interest" description="Disordered" evidence="1">
    <location>
        <begin position="1"/>
        <end position="74"/>
    </location>
</feature>
<protein>
    <submittedName>
        <fullName evidence="2">Uncharacterized protein</fullName>
    </submittedName>
</protein>
<organism evidence="2 3">
    <name type="scientific">Chlamydomonas schloesseri</name>
    <dbReference type="NCBI Taxonomy" id="2026947"/>
    <lineage>
        <taxon>Eukaryota</taxon>
        <taxon>Viridiplantae</taxon>
        <taxon>Chlorophyta</taxon>
        <taxon>core chlorophytes</taxon>
        <taxon>Chlorophyceae</taxon>
        <taxon>CS clade</taxon>
        <taxon>Chlamydomonadales</taxon>
        <taxon>Chlamydomonadaceae</taxon>
        <taxon>Chlamydomonas</taxon>
    </lineage>
</organism>
<reference evidence="2" key="1">
    <citation type="journal article" date="2020" name="bioRxiv">
        <title>Comparative genomics of Chlamydomonas.</title>
        <authorList>
            <person name="Craig R.J."/>
            <person name="Hasan A.R."/>
            <person name="Ness R.W."/>
            <person name="Keightley P.D."/>
        </authorList>
    </citation>
    <scope>NUCLEOTIDE SEQUENCE</scope>
    <source>
        <strain evidence="2">CCAP 11/173</strain>
    </source>
</reference>
<evidence type="ECO:0000313" key="2">
    <source>
        <dbReference type="EMBL" id="KAG2443006.1"/>
    </source>
</evidence>
<dbReference type="AlphaFoldDB" id="A0A835W9X8"/>
<name>A0A835W9X8_9CHLO</name>
<feature type="compositionally biased region" description="Basic and acidic residues" evidence="1">
    <location>
        <begin position="47"/>
        <end position="74"/>
    </location>
</feature>
<dbReference type="EMBL" id="JAEHOD010000032">
    <property type="protein sequence ID" value="KAG2443006.1"/>
    <property type="molecule type" value="Genomic_DNA"/>
</dbReference>
<evidence type="ECO:0000256" key="1">
    <source>
        <dbReference type="SAM" id="MobiDB-lite"/>
    </source>
</evidence>
<accession>A0A835W9X8</accession>